<name>A0A409XS46_PSICY</name>
<evidence type="ECO:0000313" key="1">
    <source>
        <dbReference type="EMBL" id="PPQ93537.1"/>
    </source>
</evidence>
<dbReference type="InParanoid" id="A0A409XS46"/>
<gene>
    <name evidence="1" type="ORF">CVT25_000386</name>
</gene>
<keyword evidence="2" id="KW-1185">Reference proteome</keyword>
<dbReference type="EMBL" id="NHYD01000711">
    <property type="protein sequence ID" value="PPQ93537.1"/>
    <property type="molecule type" value="Genomic_DNA"/>
</dbReference>
<comment type="caution">
    <text evidence="1">The sequence shown here is derived from an EMBL/GenBank/DDBJ whole genome shotgun (WGS) entry which is preliminary data.</text>
</comment>
<evidence type="ECO:0000313" key="2">
    <source>
        <dbReference type="Proteomes" id="UP000283269"/>
    </source>
</evidence>
<reference evidence="1 2" key="1">
    <citation type="journal article" date="2018" name="Evol. Lett.">
        <title>Horizontal gene cluster transfer increased hallucinogenic mushroom diversity.</title>
        <authorList>
            <person name="Reynolds H.T."/>
            <person name="Vijayakumar V."/>
            <person name="Gluck-Thaler E."/>
            <person name="Korotkin H.B."/>
            <person name="Matheny P.B."/>
            <person name="Slot J.C."/>
        </authorList>
    </citation>
    <scope>NUCLEOTIDE SEQUENCE [LARGE SCALE GENOMIC DNA]</scope>
    <source>
        <strain evidence="1 2">2631</strain>
    </source>
</reference>
<protein>
    <submittedName>
        <fullName evidence="1">Uncharacterized protein</fullName>
    </submittedName>
</protein>
<dbReference type="AlphaFoldDB" id="A0A409XS46"/>
<organism evidence="1 2">
    <name type="scientific">Psilocybe cyanescens</name>
    <dbReference type="NCBI Taxonomy" id="93625"/>
    <lineage>
        <taxon>Eukaryota</taxon>
        <taxon>Fungi</taxon>
        <taxon>Dikarya</taxon>
        <taxon>Basidiomycota</taxon>
        <taxon>Agaricomycotina</taxon>
        <taxon>Agaricomycetes</taxon>
        <taxon>Agaricomycetidae</taxon>
        <taxon>Agaricales</taxon>
        <taxon>Agaricineae</taxon>
        <taxon>Strophariaceae</taxon>
        <taxon>Psilocybe</taxon>
    </lineage>
</organism>
<proteinExistence type="predicted"/>
<sequence>MPKLIEPVTPEHASALMGTVILSAIWAAREVRAGFPSRHQCLWGVHLRIAFAAACNGAVLLQLVRTRATQEFGSNCMTAADGMTPPPTPSAEQDAKALQTRMYPERATPEHELFVDKLAGMGTRGGVPDIKESSSRSACLGSADYVEISA</sequence>
<accession>A0A409XS46</accession>
<dbReference type="Proteomes" id="UP000283269">
    <property type="component" value="Unassembled WGS sequence"/>
</dbReference>